<dbReference type="GO" id="GO:0042720">
    <property type="term" value="C:mitochondrial inner membrane peptidase complex"/>
    <property type="evidence" value="ECO:0007669"/>
    <property type="project" value="TreeGrafter"/>
</dbReference>
<evidence type="ECO:0000256" key="4">
    <source>
        <dbReference type="ARBA" id="ARBA00023128"/>
    </source>
</evidence>
<evidence type="ECO:0000313" key="10">
    <source>
        <dbReference type="Proteomes" id="UP001174691"/>
    </source>
</evidence>
<comment type="subcellular location">
    <subcellularLocation>
        <location evidence="1">Mitochondrion inner membrane</location>
    </subcellularLocation>
</comment>
<dbReference type="InterPro" id="IPR052064">
    <property type="entry name" value="Mito_IMP1_subunit"/>
</dbReference>
<feature type="active site" evidence="7">
    <location>
        <position position="45"/>
    </location>
</feature>
<dbReference type="Proteomes" id="UP001174691">
    <property type="component" value="Unassembled WGS sequence"/>
</dbReference>
<dbReference type="SUPFAM" id="SSF51306">
    <property type="entry name" value="LexA/Signal peptidase"/>
    <property type="match status" value="1"/>
</dbReference>
<dbReference type="PROSITE" id="PS00760">
    <property type="entry name" value="SPASE_I_2"/>
    <property type="match status" value="1"/>
</dbReference>
<keyword evidence="3" id="KW-0378">Hydrolase</keyword>
<dbReference type="InterPro" id="IPR019533">
    <property type="entry name" value="Peptidase_S26"/>
</dbReference>
<dbReference type="GO" id="GO:0006465">
    <property type="term" value="P:signal peptide processing"/>
    <property type="evidence" value="ECO:0007669"/>
    <property type="project" value="InterPro"/>
</dbReference>
<comment type="similarity">
    <text evidence="6">Belongs to the peptidase S26 family. IMP1 subfamily.</text>
</comment>
<keyword evidence="4" id="KW-0496">Mitochondrion</keyword>
<evidence type="ECO:0000256" key="5">
    <source>
        <dbReference type="ARBA" id="ARBA00023136"/>
    </source>
</evidence>
<dbReference type="EMBL" id="JANBVN010000121">
    <property type="protein sequence ID" value="KAJ9142554.1"/>
    <property type="molecule type" value="Genomic_DNA"/>
</dbReference>
<evidence type="ECO:0000256" key="1">
    <source>
        <dbReference type="ARBA" id="ARBA00004273"/>
    </source>
</evidence>
<dbReference type="GO" id="GO:0006627">
    <property type="term" value="P:protein processing involved in protein targeting to mitochondrion"/>
    <property type="evidence" value="ECO:0007669"/>
    <property type="project" value="TreeGrafter"/>
</dbReference>
<keyword evidence="2" id="KW-0999">Mitochondrion inner membrane</keyword>
<feature type="domain" description="Peptidase S26" evidence="8">
    <location>
        <begin position="18"/>
        <end position="101"/>
    </location>
</feature>
<comment type="caution">
    <text evidence="9">The sequence shown here is derived from an EMBL/GenBank/DDBJ whole genome shotgun (WGS) entry which is preliminary data.</text>
</comment>
<evidence type="ECO:0000256" key="3">
    <source>
        <dbReference type="ARBA" id="ARBA00022801"/>
    </source>
</evidence>
<dbReference type="PRINTS" id="PR00727">
    <property type="entry name" value="LEADERPTASE"/>
</dbReference>
<dbReference type="InterPro" id="IPR000223">
    <property type="entry name" value="Pept_S26A_signal_pept_1"/>
</dbReference>
<name>A0AA38RMJ8_9PEZI</name>
<evidence type="ECO:0000313" key="9">
    <source>
        <dbReference type="EMBL" id="KAJ9142554.1"/>
    </source>
</evidence>
<proteinExistence type="inferred from homology"/>
<dbReference type="InterPro" id="IPR019757">
    <property type="entry name" value="Pept_S26A_signal_pept_1_Lys-AS"/>
</dbReference>
<keyword evidence="10" id="KW-1185">Reference proteome</keyword>
<organism evidence="9 10">
    <name type="scientific">Coniochaeta hoffmannii</name>
    <dbReference type="NCBI Taxonomy" id="91930"/>
    <lineage>
        <taxon>Eukaryota</taxon>
        <taxon>Fungi</taxon>
        <taxon>Dikarya</taxon>
        <taxon>Ascomycota</taxon>
        <taxon>Pezizomycotina</taxon>
        <taxon>Sordariomycetes</taxon>
        <taxon>Sordariomycetidae</taxon>
        <taxon>Coniochaetales</taxon>
        <taxon>Coniochaetaceae</taxon>
        <taxon>Coniochaeta</taxon>
    </lineage>
</organism>
<sequence length="176" mass="19691">MASFLRHRPVIGHPFRLLVSTFKYIVALHLFWEYGYSLSPAHGSSMMPTIDISDEWMLTSKRHRYGRGVQVGDMVVYKIPIFRDADGMKRVLGMPGDYVMIDSPESGSDNMIQVPQGHCWVVGDNLPASRDSRIFGPVPLALISGKVIACMRTPGPGFEFKWITNPLERCSSTSEA</sequence>
<accession>A0AA38RMJ8</accession>
<evidence type="ECO:0000256" key="6">
    <source>
        <dbReference type="ARBA" id="ARBA00038445"/>
    </source>
</evidence>
<keyword evidence="5" id="KW-0472">Membrane</keyword>
<dbReference type="PANTHER" id="PTHR12383">
    <property type="entry name" value="PROTEASE FAMILY S26 MITOCHONDRIAL INNER MEMBRANE PROTEASE-RELATED"/>
    <property type="match status" value="1"/>
</dbReference>
<evidence type="ECO:0000256" key="7">
    <source>
        <dbReference type="PIRSR" id="PIRSR600223-1"/>
    </source>
</evidence>
<reference evidence="9" key="1">
    <citation type="submission" date="2022-07" db="EMBL/GenBank/DDBJ databases">
        <title>Fungi with potential for degradation of polypropylene.</title>
        <authorList>
            <person name="Gostincar C."/>
        </authorList>
    </citation>
    <scope>NUCLEOTIDE SEQUENCE</scope>
    <source>
        <strain evidence="9">EXF-13287</strain>
    </source>
</reference>
<feature type="active site" evidence="7">
    <location>
        <position position="89"/>
    </location>
</feature>
<protein>
    <submittedName>
        <fullName evidence="9">LexA/Signal peptidase</fullName>
    </submittedName>
</protein>
<dbReference type="CDD" id="cd06530">
    <property type="entry name" value="S26_SPase_I"/>
    <property type="match status" value="1"/>
</dbReference>
<dbReference type="PANTHER" id="PTHR12383:SF16">
    <property type="entry name" value="MITOCHONDRIAL INNER MEMBRANE PROTEASE SUBUNIT 1"/>
    <property type="match status" value="1"/>
</dbReference>
<dbReference type="InterPro" id="IPR036286">
    <property type="entry name" value="LexA/Signal_pep-like_sf"/>
</dbReference>
<evidence type="ECO:0000256" key="2">
    <source>
        <dbReference type="ARBA" id="ARBA00022792"/>
    </source>
</evidence>
<dbReference type="AlphaFoldDB" id="A0AA38RMJ8"/>
<dbReference type="GO" id="GO:0004252">
    <property type="term" value="F:serine-type endopeptidase activity"/>
    <property type="evidence" value="ECO:0007669"/>
    <property type="project" value="InterPro"/>
</dbReference>
<gene>
    <name evidence="9" type="ORF">NKR19_g7171</name>
</gene>
<feature type="domain" description="Peptidase S26" evidence="8">
    <location>
        <begin position="113"/>
        <end position="150"/>
    </location>
</feature>
<evidence type="ECO:0000259" key="8">
    <source>
        <dbReference type="Pfam" id="PF10502"/>
    </source>
</evidence>
<dbReference type="Gene3D" id="2.10.109.10">
    <property type="entry name" value="Umud Fragment, subunit A"/>
    <property type="match status" value="1"/>
</dbReference>
<dbReference type="Pfam" id="PF10502">
    <property type="entry name" value="Peptidase_S26"/>
    <property type="match status" value="2"/>
</dbReference>